<evidence type="ECO:0000256" key="6">
    <source>
        <dbReference type="ARBA" id="ARBA00023002"/>
    </source>
</evidence>
<evidence type="ECO:0000256" key="8">
    <source>
        <dbReference type="ARBA" id="ARBA00048749"/>
    </source>
</evidence>
<comment type="pathway">
    <text evidence="1">Carbohydrate degradation; pentose phosphate pathway; D-ribulose 5-phosphate from D-glucose 6-phosphate (oxidative stage): step 1/3.</text>
</comment>
<dbReference type="GO" id="GO:0005829">
    <property type="term" value="C:cytosol"/>
    <property type="evidence" value="ECO:0007669"/>
    <property type="project" value="TreeGrafter"/>
</dbReference>
<protein>
    <recommendedName>
        <fullName evidence="3">glucose-6-phosphate dehydrogenase (NADP(+))</fullName>
        <ecNumber evidence="3">1.1.1.49</ecNumber>
    </recommendedName>
</protein>
<dbReference type="PANTHER" id="PTHR23429:SF0">
    <property type="entry name" value="GLUCOSE-6-PHOSPHATE 1-DEHYDROGENASE"/>
    <property type="match status" value="1"/>
</dbReference>
<dbReference type="OrthoDB" id="60984at2759"/>
<gene>
    <name evidence="11" type="ORF">TSOC_008628</name>
</gene>
<dbReference type="InterPro" id="IPR001282">
    <property type="entry name" value="G6P_DH"/>
</dbReference>
<keyword evidence="6" id="KW-0560">Oxidoreductase</keyword>
<comment type="caution">
    <text evidence="11">The sequence shown here is derived from an EMBL/GenBank/DDBJ whole genome shotgun (WGS) entry which is preliminary data.</text>
</comment>
<dbReference type="SUPFAM" id="SSF51735">
    <property type="entry name" value="NAD(P)-binding Rossmann-fold domains"/>
    <property type="match status" value="1"/>
</dbReference>
<dbReference type="PROSITE" id="PS00069">
    <property type="entry name" value="G6P_DEHYDROGENASE"/>
    <property type="match status" value="1"/>
</dbReference>
<dbReference type="GO" id="GO:0009051">
    <property type="term" value="P:pentose-phosphate shunt, oxidative branch"/>
    <property type="evidence" value="ECO:0007669"/>
    <property type="project" value="UniProtKB-ARBA"/>
</dbReference>
<feature type="domain" description="Glucose-6-phosphate dehydrogenase NAD-binding" evidence="9">
    <location>
        <begin position="46"/>
        <end position="81"/>
    </location>
</feature>
<dbReference type="InterPro" id="IPR019796">
    <property type="entry name" value="G6P_DH_AS"/>
</dbReference>
<keyword evidence="4" id="KW-0313">Glucose metabolism</keyword>
<reference evidence="11 12" key="1">
    <citation type="journal article" date="2017" name="Mol. Biol. Evol.">
        <title>The 4-celled Tetrabaena socialis nuclear genome reveals the essential components for genetic control of cell number at the origin of multicellularity in the volvocine lineage.</title>
        <authorList>
            <person name="Featherston J."/>
            <person name="Arakaki Y."/>
            <person name="Hanschen E.R."/>
            <person name="Ferris P.J."/>
            <person name="Michod R.E."/>
            <person name="Olson B.J.S.C."/>
            <person name="Nozaki H."/>
            <person name="Durand P.M."/>
        </authorList>
    </citation>
    <scope>NUCLEOTIDE SEQUENCE [LARGE SCALE GENOMIC DNA]</scope>
    <source>
        <strain evidence="11 12">NIES-571</strain>
    </source>
</reference>
<dbReference type="PRINTS" id="PR00079">
    <property type="entry name" value="G6PDHDRGNASE"/>
</dbReference>
<keyword evidence="7" id="KW-0119">Carbohydrate metabolism</keyword>
<evidence type="ECO:0000256" key="4">
    <source>
        <dbReference type="ARBA" id="ARBA00022526"/>
    </source>
</evidence>
<evidence type="ECO:0000313" key="11">
    <source>
        <dbReference type="EMBL" id="PNH05188.1"/>
    </source>
</evidence>
<dbReference type="SUPFAM" id="SSF55347">
    <property type="entry name" value="Glyceraldehyde-3-phosphate dehydrogenase-like, C-terminal domain"/>
    <property type="match status" value="1"/>
</dbReference>
<dbReference type="GO" id="GO:0004345">
    <property type="term" value="F:glucose-6-phosphate dehydrogenase activity"/>
    <property type="evidence" value="ECO:0007669"/>
    <property type="project" value="UniProtKB-EC"/>
</dbReference>
<dbReference type="EMBL" id="PGGS01000326">
    <property type="protein sequence ID" value="PNH05188.1"/>
    <property type="molecule type" value="Genomic_DNA"/>
</dbReference>
<evidence type="ECO:0000256" key="2">
    <source>
        <dbReference type="ARBA" id="ARBA00009975"/>
    </source>
</evidence>
<keyword evidence="5" id="KW-0521">NADP</keyword>
<dbReference type="Pfam" id="PF00479">
    <property type="entry name" value="G6PD_N"/>
    <property type="match status" value="1"/>
</dbReference>
<organism evidence="11 12">
    <name type="scientific">Tetrabaena socialis</name>
    <dbReference type="NCBI Taxonomy" id="47790"/>
    <lineage>
        <taxon>Eukaryota</taxon>
        <taxon>Viridiplantae</taxon>
        <taxon>Chlorophyta</taxon>
        <taxon>core chlorophytes</taxon>
        <taxon>Chlorophyceae</taxon>
        <taxon>CS clade</taxon>
        <taxon>Chlamydomonadales</taxon>
        <taxon>Tetrabaenaceae</taxon>
        <taxon>Tetrabaena</taxon>
    </lineage>
</organism>
<evidence type="ECO:0000259" key="10">
    <source>
        <dbReference type="Pfam" id="PF02781"/>
    </source>
</evidence>
<dbReference type="GO" id="GO:0050661">
    <property type="term" value="F:NADP binding"/>
    <property type="evidence" value="ECO:0007669"/>
    <property type="project" value="InterPro"/>
</dbReference>
<evidence type="ECO:0000259" key="9">
    <source>
        <dbReference type="Pfam" id="PF00479"/>
    </source>
</evidence>
<dbReference type="Gene3D" id="3.30.360.10">
    <property type="entry name" value="Dihydrodipicolinate Reductase, domain 2"/>
    <property type="match status" value="1"/>
</dbReference>
<comment type="similarity">
    <text evidence="2">Belongs to the glucose-6-phosphate dehydrogenase family.</text>
</comment>
<evidence type="ECO:0000313" key="12">
    <source>
        <dbReference type="Proteomes" id="UP000236333"/>
    </source>
</evidence>
<feature type="domain" description="Glucose-6-phosphate dehydrogenase C-terminal" evidence="10">
    <location>
        <begin position="83"/>
        <end position="139"/>
    </location>
</feature>
<proteinExistence type="inferred from homology"/>
<keyword evidence="12" id="KW-1185">Reference proteome</keyword>
<dbReference type="InterPro" id="IPR036291">
    <property type="entry name" value="NAD(P)-bd_dom_sf"/>
</dbReference>
<evidence type="ECO:0000256" key="5">
    <source>
        <dbReference type="ARBA" id="ARBA00022857"/>
    </source>
</evidence>
<name>A0A2J7ZY45_9CHLO</name>
<dbReference type="GO" id="GO:0006006">
    <property type="term" value="P:glucose metabolic process"/>
    <property type="evidence" value="ECO:0007669"/>
    <property type="project" value="UniProtKB-KW"/>
</dbReference>
<dbReference type="Pfam" id="PF02781">
    <property type="entry name" value="G6PD_C"/>
    <property type="match status" value="1"/>
</dbReference>
<comment type="catalytic activity">
    <reaction evidence="8">
        <text>D-glucose 6-phosphate + NADP(+) = 6-phospho-D-glucono-1,5-lactone + NADPH + H(+)</text>
        <dbReference type="Rhea" id="RHEA:15841"/>
        <dbReference type="ChEBI" id="CHEBI:15378"/>
        <dbReference type="ChEBI" id="CHEBI:57783"/>
        <dbReference type="ChEBI" id="CHEBI:57955"/>
        <dbReference type="ChEBI" id="CHEBI:58349"/>
        <dbReference type="ChEBI" id="CHEBI:61548"/>
        <dbReference type="EC" id="1.1.1.49"/>
    </reaction>
</comment>
<dbReference type="InterPro" id="IPR022675">
    <property type="entry name" value="G6P_DH_C"/>
</dbReference>
<accession>A0A2J7ZY45</accession>
<evidence type="ECO:0000256" key="7">
    <source>
        <dbReference type="ARBA" id="ARBA00023277"/>
    </source>
</evidence>
<evidence type="ECO:0000256" key="3">
    <source>
        <dbReference type="ARBA" id="ARBA00013019"/>
    </source>
</evidence>
<dbReference type="Proteomes" id="UP000236333">
    <property type="component" value="Unassembled WGS sequence"/>
</dbReference>
<dbReference type="EC" id="1.1.1.49" evidence="3"/>
<dbReference type="PANTHER" id="PTHR23429">
    <property type="entry name" value="GLUCOSE-6-PHOSPHATE 1-DEHYDROGENASE G6PD"/>
    <property type="match status" value="1"/>
</dbReference>
<sequence>MAPTYRTGVRHIAPGISLSSAQWWRSPLASPRPPPHLPVPPGSVCSDLASSEVLAQQIGAHWPEEQLYRIDHYLGKELVQNMLMLRFANPIFGAFFNRHYISNIQVTFKEPFGTEGRGGYFDQYGIIRDVIQNHLIQVCVWEGGGGGRRTVRRHREVEAVAGAAGGS</sequence>
<dbReference type="AlphaFoldDB" id="A0A2J7ZY45"/>
<dbReference type="InterPro" id="IPR022674">
    <property type="entry name" value="G6P_DH_NAD-bd"/>
</dbReference>
<evidence type="ECO:0000256" key="1">
    <source>
        <dbReference type="ARBA" id="ARBA00004937"/>
    </source>
</evidence>
<dbReference type="UniPathway" id="UPA00115">
    <property type="reaction ID" value="UER00408"/>
</dbReference>